<dbReference type="SMART" id="SM00086">
    <property type="entry name" value="PAC"/>
    <property type="match status" value="2"/>
</dbReference>
<dbReference type="SUPFAM" id="SSF55785">
    <property type="entry name" value="PYP-like sensor domain (PAS domain)"/>
    <property type="match status" value="2"/>
</dbReference>
<evidence type="ECO:0000259" key="3">
    <source>
        <dbReference type="PROSITE" id="PS50887"/>
    </source>
</evidence>
<dbReference type="InterPro" id="IPR035965">
    <property type="entry name" value="PAS-like_dom_sf"/>
</dbReference>
<dbReference type="PROSITE" id="PS50113">
    <property type="entry name" value="PAC"/>
    <property type="match status" value="1"/>
</dbReference>
<reference evidence="4 5" key="1">
    <citation type="submission" date="2021-04" db="EMBL/GenBank/DDBJ databases">
        <title>Whole-genome sequencing of Saccharopolyspora endophytica KCTC 19397.</title>
        <authorList>
            <person name="Ay H."/>
            <person name="Saygin H."/>
            <person name="Sahin N."/>
        </authorList>
    </citation>
    <scope>NUCLEOTIDE SEQUENCE [LARGE SCALE GENOMIC DNA]</scope>
    <source>
        <strain evidence="4 5">KCTC 19397</strain>
    </source>
</reference>
<organism evidence="4 5">
    <name type="scientific">Saccharopolyspora endophytica</name>
    <dbReference type="NCBI Taxonomy" id="543886"/>
    <lineage>
        <taxon>Bacteria</taxon>
        <taxon>Bacillati</taxon>
        <taxon>Actinomycetota</taxon>
        <taxon>Actinomycetes</taxon>
        <taxon>Pseudonocardiales</taxon>
        <taxon>Pseudonocardiaceae</taxon>
        <taxon>Saccharopolyspora</taxon>
    </lineage>
</organism>
<dbReference type="CDD" id="cd00130">
    <property type="entry name" value="PAS"/>
    <property type="match status" value="2"/>
</dbReference>
<dbReference type="Pfam" id="PF00989">
    <property type="entry name" value="PAS"/>
    <property type="match status" value="2"/>
</dbReference>
<dbReference type="Proteomes" id="UP000674084">
    <property type="component" value="Unassembled WGS sequence"/>
</dbReference>
<keyword evidence="5" id="KW-1185">Reference proteome</keyword>
<name>A0ABS5DBA6_9PSEU</name>
<dbReference type="InterPro" id="IPR043128">
    <property type="entry name" value="Rev_trsase/Diguanyl_cyclase"/>
</dbReference>
<evidence type="ECO:0000313" key="4">
    <source>
        <dbReference type="EMBL" id="MBQ0923573.1"/>
    </source>
</evidence>
<dbReference type="NCBIfam" id="TIGR00229">
    <property type="entry name" value="sensory_box"/>
    <property type="match status" value="2"/>
</dbReference>
<dbReference type="PROSITE" id="PS50112">
    <property type="entry name" value="PAS"/>
    <property type="match status" value="2"/>
</dbReference>
<dbReference type="PANTHER" id="PTHR44757">
    <property type="entry name" value="DIGUANYLATE CYCLASE DGCP"/>
    <property type="match status" value="1"/>
</dbReference>
<dbReference type="CDD" id="cd01949">
    <property type="entry name" value="GGDEF"/>
    <property type="match status" value="1"/>
</dbReference>
<dbReference type="InterPro" id="IPR013767">
    <property type="entry name" value="PAS_fold"/>
</dbReference>
<sequence>MPHDVTWQMILAQAAGPVAVLDLQARIIYANPATCDFLGHDLENVLNRPARDFAHPDDPPIDEDMITSLVTGGEEKLTQERRGVRSDGTALWVLISYALIRDADCEPQFVLAQYQDITERRAAERRWRHTFANAPIGMAMLDLTGRWLEVNDKLCDMVGYTRDELLAIRFTDLTYPNDTSGLDVFEELAAGNLDTASVEKRYRHKAGYPIWILIRINLVRGADDLPAYLVSQYETIGDEAMRDSHIAHMALHDPLTGLANRALLMDRLNQELAALPQHGGVLAVLLADLNGLKPINDRFGHAVGDELLITTADELLNAVQPGDTVARLGGDEFVVLSRKPDFHAAKVFRDEVAESMKNDVVVAGHDIALSASIGLATTATSTMPAADLLHASDLDMYSHKRPRHH</sequence>
<dbReference type="SUPFAM" id="SSF55073">
    <property type="entry name" value="Nucleotide cyclase"/>
    <property type="match status" value="1"/>
</dbReference>
<dbReference type="InterPro" id="IPR000700">
    <property type="entry name" value="PAS-assoc_C"/>
</dbReference>
<feature type="domain" description="PAC" evidence="2">
    <location>
        <begin position="77"/>
        <end position="129"/>
    </location>
</feature>
<evidence type="ECO:0000259" key="1">
    <source>
        <dbReference type="PROSITE" id="PS50112"/>
    </source>
</evidence>
<dbReference type="Gene3D" id="3.30.450.20">
    <property type="entry name" value="PAS domain"/>
    <property type="match status" value="2"/>
</dbReference>
<dbReference type="InterPro" id="IPR000160">
    <property type="entry name" value="GGDEF_dom"/>
</dbReference>
<evidence type="ECO:0000313" key="5">
    <source>
        <dbReference type="Proteomes" id="UP000674084"/>
    </source>
</evidence>
<feature type="domain" description="PAS" evidence="1">
    <location>
        <begin position="123"/>
        <end position="178"/>
    </location>
</feature>
<dbReference type="InterPro" id="IPR029787">
    <property type="entry name" value="Nucleotide_cyclase"/>
</dbReference>
<accession>A0ABS5DBA6</accession>
<dbReference type="NCBIfam" id="TIGR00254">
    <property type="entry name" value="GGDEF"/>
    <property type="match status" value="1"/>
</dbReference>
<dbReference type="Pfam" id="PF00990">
    <property type="entry name" value="GGDEF"/>
    <property type="match status" value="1"/>
</dbReference>
<proteinExistence type="predicted"/>
<feature type="domain" description="PAS" evidence="1">
    <location>
        <begin position="3"/>
        <end position="73"/>
    </location>
</feature>
<dbReference type="SMART" id="SM00267">
    <property type="entry name" value="GGDEF"/>
    <property type="match status" value="1"/>
</dbReference>
<comment type="caution">
    <text evidence="4">The sequence shown here is derived from an EMBL/GenBank/DDBJ whole genome shotgun (WGS) entry which is preliminary data.</text>
</comment>
<evidence type="ECO:0000259" key="2">
    <source>
        <dbReference type="PROSITE" id="PS50113"/>
    </source>
</evidence>
<dbReference type="PROSITE" id="PS50887">
    <property type="entry name" value="GGDEF"/>
    <property type="match status" value="1"/>
</dbReference>
<dbReference type="EMBL" id="JAGPXE010000002">
    <property type="protein sequence ID" value="MBQ0923573.1"/>
    <property type="molecule type" value="Genomic_DNA"/>
</dbReference>
<dbReference type="InterPro" id="IPR000014">
    <property type="entry name" value="PAS"/>
</dbReference>
<gene>
    <name evidence="4" type="ORF">KBO27_06435</name>
</gene>
<dbReference type="Gene3D" id="3.30.70.270">
    <property type="match status" value="1"/>
</dbReference>
<protein>
    <submittedName>
        <fullName evidence="4">PAS domain S-box protein</fullName>
    </submittedName>
</protein>
<dbReference type="SMART" id="SM00091">
    <property type="entry name" value="PAS"/>
    <property type="match status" value="2"/>
</dbReference>
<dbReference type="InterPro" id="IPR001610">
    <property type="entry name" value="PAC"/>
</dbReference>
<feature type="domain" description="GGDEF" evidence="3">
    <location>
        <begin position="280"/>
        <end position="405"/>
    </location>
</feature>
<dbReference type="PANTHER" id="PTHR44757:SF2">
    <property type="entry name" value="BIOFILM ARCHITECTURE MAINTENANCE PROTEIN MBAA"/>
    <property type="match status" value="1"/>
</dbReference>
<dbReference type="InterPro" id="IPR052155">
    <property type="entry name" value="Biofilm_reg_signaling"/>
</dbReference>